<dbReference type="AlphaFoldDB" id="A0A5E4BVN0"/>
<reference evidence="1" key="1">
    <citation type="submission" date="2019-04" db="EMBL/GenBank/DDBJ databases">
        <authorList>
            <person name="Alioto T."/>
            <person name="Alioto T."/>
        </authorList>
    </citation>
    <scope>NUCLEOTIDE SEQUENCE [LARGE SCALE GENOMIC DNA]</scope>
</reference>
<gene>
    <name evidence="1" type="ORF">MONAX_5E036312</name>
</gene>
<sequence length="97" mass="11842">LDLALNPWDILDLTFQNVPDPDSAQVVDRETHQKKRLRHRRFLRNFTKEATRVQHPEEVRERMREFSGRRTDDKLRLDVTYIHNQKIETFFCFKFNA</sequence>
<name>A0A5E4BVN0_MARMO</name>
<comment type="caution">
    <text evidence="1">The sequence shown here is derived from an EMBL/GenBank/DDBJ whole genome shotgun (WGS) entry which is preliminary data.</text>
</comment>
<keyword evidence="2" id="KW-1185">Reference proteome</keyword>
<proteinExistence type="predicted"/>
<evidence type="ECO:0000313" key="1">
    <source>
        <dbReference type="EMBL" id="VTJ73677.1"/>
    </source>
</evidence>
<accession>A0A5E4BVN0</accession>
<dbReference type="EMBL" id="CABDUW010000690">
    <property type="protein sequence ID" value="VTJ73677.1"/>
    <property type="molecule type" value="Genomic_DNA"/>
</dbReference>
<feature type="non-terminal residue" evidence="1">
    <location>
        <position position="1"/>
    </location>
</feature>
<protein>
    <submittedName>
        <fullName evidence="1">Uncharacterized protein</fullName>
    </submittedName>
</protein>
<dbReference type="Proteomes" id="UP000335636">
    <property type="component" value="Unassembled WGS sequence"/>
</dbReference>
<organism evidence="1 2">
    <name type="scientific">Marmota monax</name>
    <name type="common">Woodchuck</name>
    <dbReference type="NCBI Taxonomy" id="9995"/>
    <lineage>
        <taxon>Eukaryota</taxon>
        <taxon>Metazoa</taxon>
        <taxon>Chordata</taxon>
        <taxon>Craniata</taxon>
        <taxon>Vertebrata</taxon>
        <taxon>Euteleostomi</taxon>
        <taxon>Mammalia</taxon>
        <taxon>Eutheria</taxon>
        <taxon>Euarchontoglires</taxon>
        <taxon>Glires</taxon>
        <taxon>Rodentia</taxon>
        <taxon>Sciuromorpha</taxon>
        <taxon>Sciuridae</taxon>
        <taxon>Xerinae</taxon>
        <taxon>Marmotini</taxon>
        <taxon>Marmota</taxon>
    </lineage>
</organism>
<evidence type="ECO:0000313" key="2">
    <source>
        <dbReference type="Proteomes" id="UP000335636"/>
    </source>
</evidence>